<name>Q2S8M4_HAHCH</name>
<reference evidence="16 17" key="1">
    <citation type="journal article" date="2005" name="Nucleic Acids Res.">
        <title>Genomic blueprint of Hahella chejuensis, a marine microbe producing an algicidal agent.</title>
        <authorList>
            <person name="Jeong H."/>
            <person name="Yim J.H."/>
            <person name="Lee C."/>
            <person name="Choi S.-H."/>
            <person name="Park Y.K."/>
            <person name="Yoon S.H."/>
            <person name="Hur C.-G."/>
            <person name="Kang H.-Y."/>
            <person name="Kim D."/>
            <person name="Lee H.H."/>
            <person name="Park K.H."/>
            <person name="Park S.-H."/>
            <person name="Park H.-S."/>
            <person name="Lee H.K."/>
            <person name="Oh T.K."/>
            <person name="Kim J.F."/>
        </authorList>
    </citation>
    <scope>NUCLEOTIDE SEQUENCE [LARGE SCALE GENOMIC DNA]</scope>
    <source>
        <strain evidence="16 17">KCTC 2396</strain>
    </source>
</reference>
<dbReference type="HOGENOM" id="CLU_042344_0_1_6"/>
<dbReference type="InterPro" id="IPR000304">
    <property type="entry name" value="Pyrroline-COOH_reductase"/>
</dbReference>
<evidence type="ECO:0000256" key="7">
    <source>
        <dbReference type="ARBA" id="ARBA00023002"/>
    </source>
</evidence>
<dbReference type="EC" id="1.5.1.2" evidence="10 11"/>
<evidence type="ECO:0000256" key="11">
    <source>
        <dbReference type="NCBIfam" id="TIGR00112"/>
    </source>
</evidence>
<evidence type="ECO:0000256" key="13">
    <source>
        <dbReference type="SAM" id="MobiDB-lite"/>
    </source>
</evidence>
<feature type="binding site" evidence="12">
    <location>
        <begin position="10"/>
        <end position="15"/>
    </location>
    <ligand>
        <name>NADP(+)</name>
        <dbReference type="ChEBI" id="CHEBI:58349"/>
    </ligand>
</feature>
<dbReference type="PANTHER" id="PTHR11645:SF0">
    <property type="entry name" value="PYRROLINE-5-CARBOXYLATE REDUCTASE 3"/>
    <property type="match status" value="1"/>
</dbReference>
<feature type="region of interest" description="Disordered" evidence="13">
    <location>
        <begin position="217"/>
        <end position="238"/>
    </location>
</feature>
<accession>Q2S8M4</accession>
<dbReference type="KEGG" id="hch:HCH_06354"/>
<dbReference type="FunFam" id="1.10.3730.10:FF:000001">
    <property type="entry name" value="Pyrroline-5-carboxylate reductase"/>
    <property type="match status" value="1"/>
</dbReference>
<dbReference type="GO" id="GO:0005737">
    <property type="term" value="C:cytoplasm"/>
    <property type="evidence" value="ECO:0007669"/>
    <property type="project" value="UniProtKB-SubCell"/>
</dbReference>
<proteinExistence type="inferred from homology"/>
<dbReference type="SUPFAM" id="SSF51735">
    <property type="entry name" value="NAD(P)-binding Rossmann-fold domains"/>
    <property type="match status" value="1"/>
</dbReference>
<dbReference type="SUPFAM" id="SSF48179">
    <property type="entry name" value="6-phosphogluconate dehydrogenase C-terminal domain-like"/>
    <property type="match status" value="1"/>
</dbReference>
<comment type="similarity">
    <text evidence="2 10">Belongs to the pyrroline-5-carboxylate reductase family.</text>
</comment>
<keyword evidence="5 10" id="KW-0641">Proline biosynthesis</keyword>
<evidence type="ECO:0000313" key="17">
    <source>
        <dbReference type="Proteomes" id="UP000000238"/>
    </source>
</evidence>
<evidence type="ECO:0000313" key="16">
    <source>
        <dbReference type="EMBL" id="ABC33000.1"/>
    </source>
</evidence>
<dbReference type="InterPro" id="IPR028939">
    <property type="entry name" value="P5C_Rdtase_cat_N"/>
</dbReference>
<evidence type="ECO:0000256" key="6">
    <source>
        <dbReference type="ARBA" id="ARBA00022857"/>
    </source>
</evidence>
<comment type="catalytic activity">
    <reaction evidence="9 10">
        <text>L-proline + NADP(+) = (S)-1-pyrroline-5-carboxylate + NADPH + 2 H(+)</text>
        <dbReference type="Rhea" id="RHEA:14109"/>
        <dbReference type="ChEBI" id="CHEBI:15378"/>
        <dbReference type="ChEBI" id="CHEBI:17388"/>
        <dbReference type="ChEBI" id="CHEBI:57783"/>
        <dbReference type="ChEBI" id="CHEBI:58349"/>
        <dbReference type="ChEBI" id="CHEBI:60039"/>
        <dbReference type="EC" id="1.5.1.2"/>
    </reaction>
</comment>
<evidence type="ECO:0000256" key="8">
    <source>
        <dbReference type="ARBA" id="ARBA00050547"/>
    </source>
</evidence>
<evidence type="ECO:0000256" key="5">
    <source>
        <dbReference type="ARBA" id="ARBA00022650"/>
    </source>
</evidence>
<comment type="subcellular location">
    <subcellularLocation>
        <location evidence="10">Cytoplasm</location>
    </subcellularLocation>
</comment>
<feature type="binding site" evidence="12">
    <location>
        <position position="58"/>
    </location>
    <ligand>
        <name>NADPH</name>
        <dbReference type="ChEBI" id="CHEBI:57783"/>
    </ligand>
</feature>
<gene>
    <name evidence="10 16" type="primary">proC</name>
    <name evidence="16" type="ordered locus">HCH_06354</name>
</gene>
<dbReference type="OrthoDB" id="9805754at2"/>
<dbReference type="FunFam" id="3.40.50.720:FF:000105">
    <property type="entry name" value="Pyrroline-5-carboxylate reductase"/>
    <property type="match status" value="1"/>
</dbReference>
<evidence type="ECO:0000256" key="1">
    <source>
        <dbReference type="ARBA" id="ARBA00005205"/>
    </source>
</evidence>
<dbReference type="eggNOG" id="COG0345">
    <property type="taxonomic scope" value="Bacteria"/>
</dbReference>
<dbReference type="Pfam" id="PF14748">
    <property type="entry name" value="P5CR_dimer"/>
    <property type="match status" value="1"/>
</dbReference>
<protein>
    <recommendedName>
        <fullName evidence="10 11">Pyrroline-5-carboxylate reductase</fullName>
        <shortName evidence="10">P5C reductase</shortName>
        <shortName evidence="10">P5CR</shortName>
        <ecNumber evidence="10 11">1.5.1.2</ecNumber>
    </recommendedName>
    <alternativeName>
        <fullName evidence="10">PCA reductase</fullName>
    </alternativeName>
</protein>
<dbReference type="PIRSF" id="PIRSF000193">
    <property type="entry name" value="Pyrrol-5-carb_rd"/>
    <property type="match status" value="1"/>
</dbReference>
<dbReference type="InterPro" id="IPR008927">
    <property type="entry name" value="6-PGluconate_DH-like_C_sf"/>
</dbReference>
<feature type="domain" description="Pyrroline-5-carboxylate reductase dimerisation" evidence="15">
    <location>
        <begin position="166"/>
        <end position="269"/>
    </location>
</feature>
<dbReference type="GO" id="GO:0004735">
    <property type="term" value="F:pyrroline-5-carboxylate reductase activity"/>
    <property type="evidence" value="ECO:0007669"/>
    <property type="project" value="UniProtKB-UniRule"/>
</dbReference>
<evidence type="ECO:0000259" key="15">
    <source>
        <dbReference type="Pfam" id="PF14748"/>
    </source>
</evidence>
<keyword evidence="7 10" id="KW-0560">Oxidoreductase</keyword>
<dbReference type="UniPathway" id="UPA00098">
    <property type="reaction ID" value="UER00361"/>
</dbReference>
<evidence type="ECO:0000256" key="3">
    <source>
        <dbReference type="ARBA" id="ARBA00022490"/>
    </source>
</evidence>
<dbReference type="STRING" id="349521.HCH_06354"/>
<comment type="function">
    <text evidence="10">Catalyzes the reduction of 1-pyrroline-5-carboxylate (PCA) to L-proline.</text>
</comment>
<dbReference type="RefSeq" id="WP_011400054.1">
    <property type="nucleotide sequence ID" value="NC_007645.1"/>
</dbReference>
<comment type="pathway">
    <text evidence="1 10">Amino-acid biosynthesis; L-proline biosynthesis; L-proline from L-glutamate 5-semialdehyde: step 1/1.</text>
</comment>
<evidence type="ECO:0000256" key="4">
    <source>
        <dbReference type="ARBA" id="ARBA00022605"/>
    </source>
</evidence>
<keyword evidence="6 10" id="KW-0521">NADP</keyword>
<evidence type="ECO:0000256" key="12">
    <source>
        <dbReference type="PIRSR" id="PIRSR000193-1"/>
    </source>
</evidence>
<comment type="catalytic activity">
    <reaction evidence="8 10">
        <text>L-proline + NAD(+) = (S)-1-pyrroline-5-carboxylate + NADH + 2 H(+)</text>
        <dbReference type="Rhea" id="RHEA:14105"/>
        <dbReference type="ChEBI" id="CHEBI:15378"/>
        <dbReference type="ChEBI" id="CHEBI:17388"/>
        <dbReference type="ChEBI" id="CHEBI:57540"/>
        <dbReference type="ChEBI" id="CHEBI:57945"/>
        <dbReference type="ChEBI" id="CHEBI:60039"/>
        <dbReference type="EC" id="1.5.1.2"/>
    </reaction>
</comment>
<dbReference type="InterPro" id="IPR029036">
    <property type="entry name" value="P5CR_dimer"/>
</dbReference>
<evidence type="ECO:0000259" key="14">
    <source>
        <dbReference type="Pfam" id="PF03807"/>
    </source>
</evidence>
<keyword evidence="4 10" id="KW-0028">Amino-acid biosynthesis</keyword>
<dbReference type="InterPro" id="IPR036291">
    <property type="entry name" value="NAD(P)-bd_dom_sf"/>
</dbReference>
<dbReference type="HAMAP" id="MF_01925">
    <property type="entry name" value="P5C_reductase"/>
    <property type="match status" value="1"/>
</dbReference>
<dbReference type="Pfam" id="PF03807">
    <property type="entry name" value="F420_oxidored"/>
    <property type="match status" value="1"/>
</dbReference>
<dbReference type="Gene3D" id="3.40.50.720">
    <property type="entry name" value="NAD(P)-binding Rossmann-like Domain"/>
    <property type="match status" value="1"/>
</dbReference>
<sequence length="276" mass="29342">MKEHPQLTFIGAGNMARAILGGLIANGYPANRLAATAPAEQELKEAADAFGIPTSTDNQTFMADCDALILCVKPQVMQAVCEGLADAVQQRRPLIVSIAAGVSCEQIEAWLGGDLPVVRCMPNTPAQVHLGASGLYANPRVSEAQREIADNLFSAVGIVAWTSKQEDIHTVTALSGSGPAYCFMFMEAMEEAAASLGLNPASARTLAIQTMRGAAELATRSEESPAQLKKRVMSPGGTTEQAIKSFEEQDMKAMVKTAIRKAWGRSYELSGERAPE</sequence>
<dbReference type="AlphaFoldDB" id="Q2S8M4"/>
<feature type="domain" description="Pyrroline-5-carboxylate reductase catalytic N-terminal" evidence="14">
    <location>
        <begin position="7"/>
        <end position="101"/>
    </location>
</feature>
<dbReference type="NCBIfam" id="TIGR00112">
    <property type="entry name" value="proC"/>
    <property type="match status" value="1"/>
</dbReference>
<evidence type="ECO:0000256" key="10">
    <source>
        <dbReference type="HAMAP-Rule" id="MF_01925"/>
    </source>
</evidence>
<keyword evidence="17" id="KW-1185">Reference proteome</keyword>
<organism evidence="16 17">
    <name type="scientific">Hahella chejuensis (strain KCTC 2396)</name>
    <dbReference type="NCBI Taxonomy" id="349521"/>
    <lineage>
        <taxon>Bacteria</taxon>
        <taxon>Pseudomonadati</taxon>
        <taxon>Pseudomonadota</taxon>
        <taxon>Gammaproteobacteria</taxon>
        <taxon>Oceanospirillales</taxon>
        <taxon>Hahellaceae</taxon>
        <taxon>Hahella</taxon>
    </lineage>
</organism>
<dbReference type="PANTHER" id="PTHR11645">
    <property type="entry name" value="PYRROLINE-5-CARBOXYLATE REDUCTASE"/>
    <property type="match status" value="1"/>
</dbReference>
<dbReference type="Proteomes" id="UP000000238">
    <property type="component" value="Chromosome"/>
</dbReference>
<dbReference type="GO" id="GO:0055129">
    <property type="term" value="P:L-proline biosynthetic process"/>
    <property type="evidence" value="ECO:0007669"/>
    <property type="project" value="UniProtKB-UniRule"/>
</dbReference>
<keyword evidence="3 10" id="KW-0963">Cytoplasm</keyword>
<dbReference type="Gene3D" id="1.10.3730.10">
    <property type="entry name" value="ProC C-terminal domain-like"/>
    <property type="match status" value="1"/>
</dbReference>
<evidence type="ECO:0000256" key="2">
    <source>
        <dbReference type="ARBA" id="ARBA00005525"/>
    </source>
</evidence>
<dbReference type="EMBL" id="CP000155">
    <property type="protein sequence ID" value="ABC33000.1"/>
    <property type="molecule type" value="Genomic_DNA"/>
</dbReference>
<evidence type="ECO:0000256" key="9">
    <source>
        <dbReference type="ARBA" id="ARBA00052690"/>
    </source>
</evidence>